<comment type="caution">
    <text evidence="1">The sequence shown here is derived from an EMBL/GenBank/DDBJ whole genome shotgun (WGS) entry which is preliminary data.</text>
</comment>
<dbReference type="EMBL" id="JAUEPS010000018">
    <property type="protein sequence ID" value="KAK0458324.1"/>
    <property type="molecule type" value="Genomic_DNA"/>
</dbReference>
<protein>
    <submittedName>
        <fullName evidence="1">Uncharacterized protein</fullName>
    </submittedName>
</protein>
<name>A0AA39KBX2_ARMTA</name>
<proteinExistence type="predicted"/>
<organism evidence="1 2">
    <name type="scientific">Armillaria tabescens</name>
    <name type="common">Ringless honey mushroom</name>
    <name type="synonym">Agaricus tabescens</name>
    <dbReference type="NCBI Taxonomy" id="1929756"/>
    <lineage>
        <taxon>Eukaryota</taxon>
        <taxon>Fungi</taxon>
        <taxon>Dikarya</taxon>
        <taxon>Basidiomycota</taxon>
        <taxon>Agaricomycotina</taxon>
        <taxon>Agaricomycetes</taxon>
        <taxon>Agaricomycetidae</taxon>
        <taxon>Agaricales</taxon>
        <taxon>Marasmiineae</taxon>
        <taxon>Physalacriaceae</taxon>
        <taxon>Desarmillaria</taxon>
    </lineage>
</organism>
<dbReference type="RefSeq" id="XP_060330612.1">
    <property type="nucleotide sequence ID" value="XM_060473255.1"/>
</dbReference>
<dbReference type="Proteomes" id="UP001175211">
    <property type="component" value="Unassembled WGS sequence"/>
</dbReference>
<accession>A0AA39KBX2</accession>
<keyword evidence="2" id="KW-1185">Reference proteome</keyword>
<evidence type="ECO:0000313" key="1">
    <source>
        <dbReference type="EMBL" id="KAK0458324.1"/>
    </source>
</evidence>
<reference evidence="1" key="1">
    <citation type="submission" date="2023-06" db="EMBL/GenBank/DDBJ databases">
        <authorList>
            <consortium name="Lawrence Berkeley National Laboratory"/>
            <person name="Ahrendt S."/>
            <person name="Sahu N."/>
            <person name="Indic B."/>
            <person name="Wong-Bajracharya J."/>
            <person name="Merenyi Z."/>
            <person name="Ke H.-M."/>
            <person name="Monk M."/>
            <person name="Kocsube S."/>
            <person name="Drula E."/>
            <person name="Lipzen A."/>
            <person name="Balint B."/>
            <person name="Henrissat B."/>
            <person name="Andreopoulos B."/>
            <person name="Martin F.M."/>
            <person name="Harder C.B."/>
            <person name="Rigling D."/>
            <person name="Ford K.L."/>
            <person name="Foster G.D."/>
            <person name="Pangilinan J."/>
            <person name="Papanicolaou A."/>
            <person name="Barry K."/>
            <person name="LaButti K."/>
            <person name="Viragh M."/>
            <person name="Koriabine M."/>
            <person name="Yan M."/>
            <person name="Riley R."/>
            <person name="Champramary S."/>
            <person name="Plett K.L."/>
            <person name="Tsai I.J."/>
            <person name="Slot J."/>
            <person name="Sipos G."/>
            <person name="Plett J."/>
            <person name="Nagy L.G."/>
            <person name="Grigoriev I.V."/>
        </authorList>
    </citation>
    <scope>NUCLEOTIDE SEQUENCE</scope>
    <source>
        <strain evidence="1">CCBAS 213</strain>
    </source>
</reference>
<dbReference type="AlphaFoldDB" id="A0AA39KBX2"/>
<dbReference type="GeneID" id="85356803"/>
<evidence type="ECO:0000313" key="2">
    <source>
        <dbReference type="Proteomes" id="UP001175211"/>
    </source>
</evidence>
<gene>
    <name evidence="1" type="ORF">EV420DRAFT_1544986</name>
</gene>
<sequence length="154" mass="17375">MLVPILNSEEAPYNYESPFSARLVQSEFFSKAIVLASPRENIPARYLLPAPTAHPTALYYHKWNPEYVSAASMNIYTHNNKSCRQYLIPSLRILFRSSDNGASSLRSKVFLKEMDVICSFVVSRLESGNERLSEYSIVTLASGTSVAKFVLKRC</sequence>